<comment type="caution">
    <text evidence="2">The sequence shown here is derived from an EMBL/GenBank/DDBJ whole genome shotgun (WGS) entry which is preliminary data.</text>
</comment>
<gene>
    <name evidence="2" type="ORF">KHLLAP_LOCUS1875</name>
</gene>
<keyword evidence="3" id="KW-1185">Reference proteome</keyword>
<protein>
    <submittedName>
        <fullName evidence="2">Uu.00g042600.m01.CDS01</fullName>
    </submittedName>
</protein>
<organism evidence="2 3">
    <name type="scientific">Anthostomella pinea</name>
    <dbReference type="NCBI Taxonomy" id="933095"/>
    <lineage>
        <taxon>Eukaryota</taxon>
        <taxon>Fungi</taxon>
        <taxon>Dikarya</taxon>
        <taxon>Ascomycota</taxon>
        <taxon>Pezizomycotina</taxon>
        <taxon>Sordariomycetes</taxon>
        <taxon>Xylariomycetidae</taxon>
        <taxon>Xylariales</taxon>
        <taxon>Xylariaceae</taxon>
        <taxon>Anthostomella</taxon>
    </lineage>
</organism>
<feature type="signal peptide" evidence="1">
    <location>
        <begin position="1"/>
        <end position="18"/>
    </location>
</feature>
<dbReference type="EMBL" id="CAUWAG010000003">
    <property type="protein sequence ID" value="CAJ2501407.1"/>
    <property type="molecule type" value="Genomic_DNA"/>
</dbReference>
<reference evidence="2" key="1">
    <citation type="submission" date="2023-10" db="EMBL/GenBank/DDBJ databases">
        <authorList>
            <person name="Hackl T."/>
        </authorList>
    </citation>
    <scope>NUCLEOTIDE SEQUENCE</scope>
</reference>
<evidence type="ECO:0000256" key="1">
    <source>
        <dbReference type="SAM" id="SignalP"/>
    </source>
</evidence>
<name>A0AAI8YE56_9PEZI</name>
<keyword evidence="1" id="KW-0732">Signal</keyword>
<proteinExistence type="predicted"/>
<dbReference type="Proteomes" id="UP001295740">
    <property type="component" value="Unassembled WGS sequence"/>
</dbReference>
<evidence type="ECO:0000313" key="3">
    <source>
        <dbReference type="Proteomes" id="UP001295740"/>
    </source>
</evidence>
<evidence type="ECO:0000313" key="2">
    <source>
        <dbReference type="EMBL" id="CAJ2501407.1"/>
    </source>
</evidence>
<accession>A0AAI8YE56</accession>
<dbReference type="AlphaFoldDB" id="A0AAI8YE56"/>
<feature type="chain" id="PRO_5042581274" evidence="1">
    <location>
        <begin position="19"/>
        <end position="131"/>
    </location>
</feature>
<sequence length="131" mass="13658">MHSSTLLLTFATSALVSADDWSVQQFGSQDCTSDEKGSKVSSSTPTAVQLDDQTKALKLTGGADVDGNNACLAAYSGNQDGDKCGGDFMGLIWGDWNCTGSATTTTYDMGPIQCVQVYVTEPSESAAPKAR</sequence>